<dbReference type="EMBL" id="BAAADG010000001">
    <property type="protein sequence ID" value="GAA0214151.1"/>
    <property type="molecule type" value="Genomic_DNA"/>
</dbReference>
<dbReference type="RefSeq" id="WP_425541681.1">
    <property type="nucleotide sequence ID" value="NZ_AP027741.1"/>
</dbReference>
<dbReference type="Gene3D" id="3.40.50.2300">
    <property type="match status" value="1"/>
</dbReference>
<dbReference type="Pfam" id="PF01451">
    <property type="entry name" value="LMWPc"/>
    <property type="match status" value="1"/>
</dbReference>
<dbReference type="InterPro" id="IPR036196">
    <property type="entry name" value="Ptyr_pPase_sf"/>
</dbReference>
<sequence length="120" mass="13172">MAEALINHLKGEEYHAMSAGSQPAGYVHPKSIETLRKHGIAPGSPVSKSLDEFAGQSFDYVITVCDQAADEICPIFYGEYRKLHWSTPDPAKVQGTSAALDAAFDEAFQLLKTCIKKEWV</sequence>
<accession>A0ABN0T6V9</accession>
<dbReference type="SMART" id="SM00226">
    <property type="entry name" value="LMWPc"/>
    <property type="match status" value="1"/>
</dbReference>
<proteinExistence type="predicted"/>
<dbReference type="InterPro" id="IPR023485">
    <property type="entry name" value="Ptyr_pPase"/>
</dbReference>
<reference evidence="3 4" key="1">
    <citation type="journal article" date="2019" name="Int. J. Syst. Evol. Microbiol.">
        <title>The Global Catalogue of Microorganisms (GCM) 10K type strain sequencing project: providing services to taxonomists for standard genome sequencing and annotation.</title>
        <authorList>
            <consortium name="The Broad Institute Genomics Platform"/>
            <consortium name="The Broad Institute Genome Sequencing Center for Infectious Disease"/>
            <person name="Wu L."/>
            <person name="Ma J."/>
        </authorList>
    </citation>
    <scope>NUCLEOTIDE SEQUENCE [LARGE SCALE GENOMIC DNA]</scope>
    <source>
        <strain evidence="3 4">JCM 6886</strain>
    </source>
</reference>
<protein>
    <recommendedName>
        <fullName evidence="2">Phosphotyrosine protein phosphatase I domain-containing protein</fullName>
    </recommendedName>
</protein>
<evidence type="ECO:0000256" key="1">
    <source>
        <dbReference type="ARBA" id="ARBA00022849"/>
    </source>
</evidence>
<evidence type="ECO:0000313" key="3">
    <source>
        <dbReference type="EMBL" id="GAA0214151.1"/>
    </source>
</evidence>
<dbReference type="SUPFAM" id="SSF52788">
    <property type="entry name" value="Phosphotyrosine protein phosphatases I"/>
    <property type="match status" value="1"/>
</dbReference>
<evidence type="ECO:0000259" key="2">
    <source>
        <dbReference type="SMART" id="SM00226"/>
    </source>
</evidence>
<evidence type="ECO:0000313" key="4">
    <source>
        <dbReference type="Proteomes" id="UP001501476"/>
    </source>
</evidence>
<keyword evidence="1" id="KW-0059">Arsenical resistance</keyword>
<gene>
    <name evidence="3" type="ORF">GCM10008964_02090</name>
</gene>
<dbReference type="PANTHER" id="PTHR43428:SF1">
    <property type="entry name" value="ARSENATE REDUCTASE"/>
    <property type="match status" value="1"/>
</dbReference>
<name>A0ABN0T6V9_9GAMM</name>
<comment type="caution">
    <text evidence="3">The sequence shown here is derived from an EMBL/GenBank/DDBJ whole genome shotgun (WGS) entry which is preliminary data.</text>
</comment>
<dbReference type="CDD" id="cd16345">
    <property type="entry name" value="LMWP_ArsC"/>
    <property type="match status" value="1"/>
</dbReference>
<keyword evidence="4" id="KW-1185">Reference proteome</keyword>
<dbReference type="PANTHER" id="PTHR43428">
    <property type="entry name" value="ARSENATE REDUCTASE"/>
    <property type="match status" value="1"/>
</dbReference>
<dbReference type="Proteomes" id="UP001501476">
    <property type="component" value="Unassembled WGS sequence"/>
</dbReference>
<organism evidence="3 4">
    <name type="scientific">Methylophaga marina</name>
    <dbReference type="NCBI Taxonomy" id="45495"/>
    <lineage>
        <taxon>Bacteria</taxon>
        <taxon>Pseudomonadati</taxon>
        <taxon>Pseudomonadota</taxon>
        <taxon>Gammaproteobacteria</taxon>
        <taxon>Thiotrichales</taxon>
        <taxon>Piscirickettsiaceae</taxon>
        <taxon>Methylophaga</taxon>
    </lineage>
</organism>
<feature type="domain" description="Phosphotyrosine protein phosphatase I" evidence="2">
    <location>
        <begin position="1"/>
        <end position="119"/>
    </location>
</feature>